<proteinExistence type="predicted"/>
<feature type="region of interest" description="Disordered" evidence="5">
    <location>
        <begin position="290"/>
        <end position="311"/>
    </location>
</feature>
<dbReference type="InterPro" id="IPR035425">
    <property type="entry name" value="CENP-T/H4_C"/>
</dbReference>
<feature type="region of interest" description="Disordered" evidence="5">
    <location>
        <begin position="474"/>
        <end position="496"/>
    </location>
</feature>
<keyword evidence="3" id="KW-0158">Chromosome</keyword>
<protein>
    <submittedName>
        <fullName evidence="7">CIC11C00000003624</fullName>
    </submittedName>
</protein>
<dbReference type="EMBL" id="LT635756">
    <property type="protein sequence ID" value="SGZ47142.1"/>
    <property type="molecule type" value="Genomic_DNA"/>
</dbReference>
<reference evidence="7 8" key="1">
    <citation type="submission" date="2016-10" db="EMBL/GenBank/DDBJ databases">
        <authorList>
            <person name="de Groot N.N."/>
        </authorList>
    </citation>
    <scope>NUCLEOTIDE SEQUENCE [LARGE SCALE GENOMIC DNA]</scope>
    <source>
        <strain evidence="7 8">CBS 141442</strain>
    </source>
</reference>
<gene>
    <name evidence="7" type="ORF">SAMEA4029010_CIC11G00000003624</name>
</gene>
<evidence type="ECO:0000256" key="5">
    <source>
        <dbReference type="SAM" id="MobiDB-lite"/>
    </source>
</evidence>
<evidence type="ECO:0000256" key="1">
    <source>
        <dbReference type="ARBA" id="ARBA00004123"/>
    </source>
</evidence>
<evidence type="ECO:0000256" key="2">
    <source>
        <dbReference type="ARBA" id="ARBA00004286"/>
    </source>
</evidence>
<organism evidence="7 8">
    <name type="scientific">Sungouiella intermedia</name>
    <dbReference type="NCBI Taxonomy" id="45354"/>
    <lineage>
        <taxon>Eukaryota</taxon>
        <taxon>Fungi</taxon>
        <taxon>Dikarya</taxon>
        <taxon>Ascomycota</taxon>
        <taxon>Saccharomycotina</taxon>
        <taxon>Pichiomycetes</taxon>
        <taxon>Metschnikowiaceae</taxon>
        <taxon>Sungouiella</taxon>
    </lineage>
</organism>
<feature type="compositionally biased region" description="Polar residues" evidence="5">
    <location>
        <begin position="15"/>
        <end position="24"/>
    </location>
</feature>
<evidence type="ECO:0000256" key="4">
    <source>
        <dbReference type="ARBA" id="ARBA00023242"/>
    </source>
</evidence>
<evidence type="ECO:0000313" key="8">
    <source>
        <dbReference type="Proteomes" id="UP000182334"/>
    </source>
</evidence>
<dbReference type="Proteomes" id="UP000182334">
    <property type="component" value="Chromosome I"/>
</dbReference>
<evidence type="ECO:0000256" key="3">
    <source>
        <dbReference type="ARBA" id="ARBA00022454"/>
    </source>
</evidence>
<name>A0A1L0FSQ8_9ASCO</name>
<evidence type="ECO:0000313" key="7">
    <source>
        <dbReference type="EMBL" id="SGZ47142.1"/>
    </source>
</evidence>
<feature type="compositionally biased region" description="Low complexity" evidence="5">
    <location>
        <begin position="74"/>
        <end position="86"/>
    </location>
</feature>
<dbReference type="AlphaFoldDB" id="A0A1L0FSQ8"/>
<feature type="region of interest" description="Disordered" evidence="5">
    <location>
        <begin position="593"/>
        <end position="622"/>
    </location>
</feature>
<accession>A0A1L0FSQ8</accession>
<dbReference type="GO" id="GO:0046982">
    <property type="term" value="F:protein heterodimerization activity"/>
    <property type="evidence" value="ECO:0007669"/>
    <property type="project" value="InterPro"/>
</dbReference>
<dbReference type="GO" id="GO:0005694">
    <property type="term" value="C:chromosome"/>
    <property type="evidence" value="ECO:0007669"/>
    <property type="project" value="UniProtKB-SubCell"/>
</dbReference>
<keyword evidence="8" id="KW-1185">Reference proteome</keyword>
<sequence length="622" mass="69191">MLPASPSANMLRLQTEPSTPLRNIITTNPTLANYSAPLRSRISGIHLPPQELLQVLSGMSLRRSSITRERPPSRRSGASSRRNSNGKVRPTIQGSNPRRLSDNLTIRRRKRSSTGIYYDSGYVGPVTKGFLRAFSRALLQENEEGSTEEEVYKALDEQHRRQLTSPAELINEFDYSLPLPSDDVMMTPNSQPTETLREASQHDIPEAKPLFKSYLERILDSKNRNQIQLLSMFDSDSPRELTNHGVNAVINTSKFVIENTLSGLPEYSSEYDMLTLDLRLAEPVAFGNLSDISDSNDSSEKENRGSAVSSVPAQSVRRSSFLDDAIVTPNTYADLPLGEINQLDIPRWESVLFEPSKLVTPNLVTGPFDNETKDNDDIGVSDSSTDGLILGHFTIDNEEIQDHDFYLAPSLSVNEEEESHTPPLFSEESRDPSEISKPSLGPSLAPKRKVPTQESGALPKSLVRGIVSVALHVPTLGSSQSPPRKRPKNTRIPPSLMQSITSKSNEFLQQVMLDLGAYAGHRNSSQINIQDAVLYLNRIRSHGPSRSTIDNISILAQSVFPLELLVSLDNSLQESANRRLRIQRETAQGDSNELIYSFPINEAPQESDSLKSDDNQTDYEWE</sequence>
<feature type="region of interest" description="Disordered" evidence="5">
    <location>
        <begin position="1"/>
        <end position="24"/>
    </location>
</feature>
<dbReference type="OrthoDB" id="4077024at2759"/>
<feature type="region of interest" description="Disordered" evidence="5">
    <location>
        <begin position="416"/>
        <end position="457"/>
    </location>
</feature>
<evidence type="ECO:0000259" key="6">
    <source>
        <dbReference type="Pfam" id="PF15511"/>
    </source>
</evidence>
<dbReference type="Pfam" id="PF15511">
    <property type="entry name" value="CENP-T_C"/>
    <property type="match status" value="1"/>
</dbReference>
<keyword evidence="4" id="KW-0539">Nucleus</keyword>
<feature type="compositionally biased region" description="Polar residues" evidence="5">
    <location>
        <begin position="92"/>
        <end position="104"/>
    </location>
</feature>
<feature type="region of interest" description="Disordered" evidence="5">
    <location>
        <begin position="62"/>
        <end position="107"/>
    </location>
</feature>
<dbReference type="STRING" id="45354.A0A1L0FSQ8"/>
<dbReference type="InterPro" id="IPR009072">
    <property type="entry name" value="Histone-fold"/>
</dbReference>
<dbReference type="Gene3D" id="1.10.20.10">
    <property type="entry name" value="Histone, subunit A"/>
    <property type="match status" value="1"/>
</dbReference>
<feature type="domain" description="CENP-T/Histone H4 histone fold" evidence="6">
    <location>
        <begin position="488"/>
        <end position="571"/>
    </location>
</feature>
<dbReference type="GO" id="GO:0005634">
    <property type="term" value="C:nucleus"/>
    <property type="evidence" value="ECO:0007669"/>
    <property type="project" value="UniProtKB-SubCell"/>
</dbReference>
<comment type="subcellular location">
    <subcellularLocation>
        <location evidence="2">Chromosome</location>
    </subcellularLocation>
    <subcellularLocation>
        <location evidence="1">Nucleus</location>
    </subcellularLocation>
</comment>